<gene>
    <name evidence="1" type="ORF">GCM10022392_33270</name>
</gene>
<dbReference type="Proteomes" id="UP001500841">
    <property type="component" value="Unassembled WGS sequence"/>
</dbReference>
<name>A0ABP7X5F7_9SPHI</name>
<protein>
    <submittedName>
        <fullName evidence="1">Uncharacterized protein</fullName>
    </submittedName>
</protein>
<evidence type="ECO:0000313" key="1">
    <source>
        <dbReference type="EMBL" id="GAA4105004.1"/>
    </source>
</evidence>
<keyword evidence="2" id="KW-1185">Reference proteome</keyword>
<comment type="caution">
    <text evidence="1">The sequence shown here is derived from an EMBL/GenBank/DDBJ whole genome shotgun (WGS) entry which is preliminary data.</text>
</comment>
<proteinExistence type="predicted"/>
<sequence>MNNMKRFEENASVVYTDNKGREIDTFVIFATDAETGLTHINHENLRVPLDRLRLHEKTVGKYHLPIADAFSFEIFKKLRDKYAELDSRPKQETLEPEVAPLMLLANAS</sequence>
<accession>A0ABP7X5F7</accession>
<dbReference type="EMBL" id="BAABCV010000016">
    <property type="protein sequence ID" value="GAA4105004.1"/>
    <property type="molecule type" value="Genomic_DNA"/>
</dbReference>
<evidence type="ECO:0000313" key="2">
    <source>
        <dbReference type="Proteomes" id="UP001500841"/>
    </source>
</evidence>
<reference evidence="2" key="1">
    <citation type="journal article" date="2019" name="Int. J. Syst. Evol. Microbiol.">
        <title>The Global Catalogue of Microorganisms (GCM) 10K type strain sequencing project: providing services to taxonomists for standard genome sequencing and annotation.</title>
        <authorList>
            <consortium name="The Broad Institute Genomics Platform"/>
            <consortium name="The Broad Institute Genome Sequencing Center for Infectious Disease"/>
            <person name="Wu L."/>
            <person name="Ma J."/>
        </authorList>
    </citation>
    <scope>NUCLEOTIDE SEQUENCE [LARGE SCALE GENOMIC DNA]</scope>
    <source>
        <strain evidence="2">JCM 17085</strain>
    </source>
</reference>
<organism evidence="1 2">
    <name type="scientific">Mucilaginibacter panaciglaebae</name>
    <dbReference type="NCBI Taxonomy" id="502331"/>
    <lineage>
        <taxon>Bacteria</taxon>
        <taxon>Pseudomonadati</taxon>
        <taxon>Bacteroidota</taxon>
        <taxon>Sphingobacteriia</taxon>
        <taxon>Sphingobacteriales</taxon>
        <taxon>Sphingobacteriaceae</taxon>
        <taxon>Mucilaginibacter</taxon>
    </lineage>
</organism>